<dbReference type="AlphaFoldDB" id="A0A4Z1C673"/>
<dbReference type="Gene3D" id="3.40.190.170">
    <property type="entry name" value="Bacterial extracellular solute-binding protein, family 7"/>
    <property type="match status" value="1"/>
</dbReference>
<dbReference type="OrthoDB" id="9815946at2"/>
<sequence>MKTTTLPLLVASTLLACAACTDAPDKSGGGAPVTTLVMASNDGAGLENAPAVGRFVDLVSELSDGRLEVEVTGKWYIAGEQKVLNSVATGEADLAWSGTRALDTIGVDSFRPLHAPFLVDSYAAQAAVLGDDLADEMLAGFEGTGLTGLAVLADELRFVASAEGPIRSADDLAGLEFGTFPSNTQTAALKALGTHVKALRTPHPPDTDGLHALETSWPTYLANRQVEFMPFASPEAVLWPRSTVLVANADLWSGLPEEDQEVLSEAAAEAAAWSLEHADDRVSGEVGRACRAGARIVSTSDEQLQTLRAAAAPAYDDLRSDPDQAATLSAIEALVDKSGPETVEVPEGCAYRRGDEDHVAVSVLPAVLDGPGRTGDLPQGTYRYELGHQEILDGGEFSEEFATANAGVWTWTLRDGRWDYEMKLIAQELPAGYAGTTCEGYYDVVGDEMRFTTVTVYATGDCASETWKATWRETADGLAMDVTTDGDDLDFLFGSKPWERIG</sequence>
<evidence type="ECO:0000256" key="2">
    <source>
        <dbReference type="SAM" id="SignalP"/>
    </source>
</evidence>
<dbReference type="Proteomes" id="UP000297496">
    <property type="component" value="Unassembled WGS sequence"/>
</dbReference>
<protein>
    <recommendedName>
        <fullName evidence="5">TRAP transporter substrate-binding protein</fullName>
    </recommendedName>
</protein>
<dbReference type="GO" id="GO:0055085">
    <property type="term" value="P:transmembrane transport"/>
    <property type="evidence" value="ECO:0007669"/>
    <property type="project" value="InterPro"/>
</dbReference>
<dbReference type="InterPro" id="IPR038404">
    <property type="entry name" value="TRAP_DctP_sf"/>
</dbReference>
<dbReference type="Pfam" id="PF03480">
    <property type="entry name" value="DctP"/>
    <property type="match status" value="1"/>
</dbReference>
<dbReference type="RefSeq" id="WP_135840235.1">
    <property type="nucleotide sequence ID" value="NZ_SRRO01000001.1"/>
</dbReference>
<reference evidence="3 4" key="1">
    <citation type="submission" date="2019-04" db="EMBL/GenBank/DDBJ databases">
        <title>Three New Species of Nocardioides, Nocardioides euryhalodurans sp. nov., Nocardioides seonyuensis sp. nov. and Nocardioides eburneoflavus sp. nov. Isolated from Soil.</title>
        <authorList>
            <person name="Roh S.G."/>
            <person name="Lee C."/>
            <person name="Kim M.-K."/>
            <person name="Kim S.B."/>
        </authorList>
    </citation>
    <scope>NUCLEOTIDE SEQUENCE [LARGE SCALE GENOMIC DNA]</scope>
    <source>
        <strain evidence="3 4">MMS17-SY213</strain>
    </source>
</reference>
<evidence type="ECO:0008006" key="5">
    <source>
        <dbReference type="Google" id="ProtNLM"/>
    </source>
</evidence>
<keyword evidence="4" id="KW-1185">Reference proteome</keyword>
<accession>A0A4Z1C673</accession>
<comment type="caution">
    <text evidence="3">The sequence shown here is derived from an EMBL/GenBank/DDBJ whole genome shotgun (WGS) entry which is preliminary data.</text>
</comment>
<name>A0A4Z1C673_9ACTN</name>
<dbReference type="PANTHER" id="PTHR33376:SF5">
    <property type="entry name" value="EXTRACYTOPLASMIC SOLUTE RECEPTOR PROTEIN"/>
    <property type="match status" value="1"/>
</dbReference>
<proteinExistence type="predicted"/>
<feature type="chain" id="PRO_5038808574" description="TRAP transporter substrate-binding protein" evidence="2">
    <location>
        <begin position="19"/>
        <end position="502"/>
    </location>
</feature>
<evidence type="ECO:0000313" key="3">
    <source>
        <dbReference type="EMBL" id="TGN65744.1"/>
    </source>
</evidence>
<dbReference type="InterPro" id="IPR018389">
    <property type="entry name" value="DctP_fam"/>
</dbReference>
<dbReference type="PROSITE" id="PS51257">
    <property type="entry name" value="PROKAR_LIPOPROTEIN"/>
    <property type="match status" value="1"/>
</dbReference>
<keyword evidence="1 2" id="KW-0732">Signal</keyword>
<dbReference type="NCBIfam" id="NF037995">
    <property type="entry name" value="TRAP_S1"/>
    <property type="match status" value="1"/>
</dbReference>
<gene>
    <name evidence="3" type="ORF">EXE59_18630</name>
</gene>
<organism evidence="3 4">
    <name type="scientific">Nocardioides eburneiflavus</name>
    <dbReference type="NCBI Taxonomy" id="2518372"/>
    <lineage>
        <taxon>Bacteria</taxon>
        <taxon>Bacillati</taxon>
        <taxon>Actinomycetota</taxon>
        <taxon>Actinomycetes</taxon>
        <taxon>Propionibacteriales</taxon>
        <taxon>Nocardioidaceae</taxon>
        <taxon>Nocardioides</taxon>
    </lineage>
</organism>
<evidence type="ECO:0000313" key="4">
    <source>
        <dbReference type="Proteomes" id="UP000297496"/>
    </source>
</evidence>
<feature type="signal peptide" evidence="2">
    <location>
        <begin position="1"/>
        <end position="18"/>
    </location>
</feature>
<evidence type="ECO:0000256" key="1">
    <source>
        <dbReference type="ARBA" id="ARBA00022729"/>
    </source>
</evidence>
<dbReference type="EMBL" id="SRRO01000001">
    <property type="protein sequence ID" value="TGN65744.1"/>
    <property type="molecule type" value="Genomic_DNA"/>
</dbReference>
<dbReference type="PANTHER" id="PTHR33376">
    <property type="match status" value="1"/>
</dbReference>